<accession>A0A814XVP5</accession>
<dbReference type="SUPFAM" id="SSF56399">
    <property type="entry name" value="ADP-ribosylation"/>
    <property type="match status" value="1"/>
</dbReference>
<protein>
    <submittedName>
        <fullName evidence="1">Uncharacterized protein</fullName>
    </submittedName>
</protein>
<dbReference type="EMBL" id="CAJOBC010009298">
    <property type="protein sequence ID" value="CAF3984273.1"/>
    <property type="molecule type" value="Genomic_DNA"/>
</dbReference>
<reference evidence="1" key="1">
    <citation type="submission" date="2021-02" db="EMBL/GenBank/DDBJ databases">
        <authorList>
            <person name="Nowell W R."/>
        </authorList>
    </citation>
    <scope>NUCLEOTIDE SEQUENCE</scope>
</reference>
<dbReference type="AlphaFoldDB" id="A0A814XVP5"/>
<dbReference type="Proteomes" id="UP000663829">
    <property type="component" value="Unassembled WGS sequence"/>
</dbReference>
<organism evidence="1 3">
    <name type="scientific">Didymodactylos carnosus</name>
    <dbReference type="NCBI Taxonomy" id="1234261"/>
    <lineage>
        <taxon>Eukaryota</taxon>
        <taxon>Metazoa</taxon>
        <taxon>Spiralia</taxon>
        <taxon>Gnathifera</taxon>
        <taxon>Rotifera</taxon>
        <taxon>Eurotatoria</taxon>
        <taxon>Bdelloidea</taxon>
        <taxon>Philodinida</taxon>
        <taxon>Philodinidae</taxon>
        <taxon>Didymodactylos</taxon>
    </lineage>
</organism>
<dbReference type="PROSITE" id="PS51996">
    <property type="entry name" value="TR_MART"/>
    <property type="match status" value="1"/>
</dbReference>
<evidence type="ECO:0000313" key="1">
    <source>
        <dbReference type="EMBL" id="CAF1220926.1"/>
    </source>
</evidence>
<dbReference type="EMBL" id="CAJNOQ010009295">
    <property type="protein sequence ID" value="CAF1220926.1"/>
    <property type="molecule type" value="Genomic_DNA"/>
</dbReference>
<dbReference type="OrthoDB" id="10616483at2759"/>
<proteinExistence type="predicted"/>
<evidence type="ECO:0000313" key="3">
    <source>
        <dbReference type="Proteomes" id="UP000663829"/>
    </source>
</evidence>
<comment type="caution">
    <text evidence="1">The sequence shown here is derived from an EMBL/GenBank/DDBJ whole genome shotgun (WGS) entry which is preliminary data.</text>
</comment>
<name>A0A814XVP5_9BILA</name>
<gene>
    <name evidence="1" type="ORF">GPM918_LOCUS24680</name>
    <name evidence="2" type="ORF">SRO942_LOCUS24683</name>
</gene>
<dbReference type="Gene3D" id="3.90.176.10">
    <property type="entry name" value="Toxin ADP-ribosyltransferase, Chain A, domain 1"/>
    <property type="match status" value="1"/>
</dbReference>
<keyword evidence="3" id="KW-1185">Reference proteome</keyword>
<evidence type="ECO:0000313" key="2">
    <source>
        <dbReference type="EMBL" id="CAF3984273.1"/>
    </source>
</evidence>
<dbReference type="Proteomes" id="UP000681722">
    <property type="component" value="Unassembled WGS sequence"/>
</dbReference>
<sequence length="172" mass="20141">MTLIKKFSRFLTDLHSQLLENYREYYNSKIYPIRAVYRRQYLSDDEVQYLRPVCKSTNSVIKLTTFTSASLDPEIAMNFIPSSDDRIPCLFEIIITDEYKIEESDAWDDTQTFANISSLSEMPEEQEVLFSLLTHFRVKDVGDLIIQRDGRWVPITLQLINAKTTNYAYIVS</sequence>